<dbReference type="OrthoDB" id="9779102at2"/>
<dbReference type="InterPro" id="IPR035328">
    <property type="entry name" value="DUF3048_C"/>
</dbReference>
<feature type="compositionally biased region" description="Low complexity" evidence="1">
    <location>
        <begin position="23"/>
        <end position="71"/>
    </location>
</feature>
<feature type="region of interest" description="Disordered" evidence="1">
    <location>
        <begin position="23"/>
        <end position="77"/>
    </location>
</feature>
<keyword evidence="2" id="KW-0732">Signal</keyword>
<protein>
    <recommendedName>
        <fullName evidence="7">DUF3048 domain-containing protein</fullName>
    </recommendedName>
</protein>
<dbReference type="EMBL" id="LT629710">
    <property type="protein sequence ID" value="SDP20985.1"/>
    <property type="molecule type" value="Genomic_DNA"/>
</dbReference>
<evidence type="ECO:0000256" key="1">
    <source>
        <dbReference type="SAM" id="MobiDB-lite"/>
    </source>
</evidence>
<name>A0A1H0QV16_9ACTN</name>
<dbReference type="STRING" id="1090615.SAMN04515671_3263"/>
<feature type="domain" description="DUF3048" evidence="4">
    <location>
        <begin position="246"/>
        <end position="348"/>
    </location>
</feature>
<dbReference type="InterPro" id="IPR023158">
    <property type="entry name" value="YerB-like_sf"/>
</dbReference>
<dbReference type="Gene3D" id="3.50.90.10">
    <property type="entry name" value="YerB-like"/>
    <property type="match status" value="1"/>
</dbReference>
<dbReference type="Proteomes" id="UP000198741">
    <property type="component" value="Chromosome I"/>
</dbReference>
<dbReference type="SUPFAM" id="SSF159774">
    <property type="entry name" value="YerB-like"/>
    <property type="match status" value="1"/>
</dbReference>
<dbReference type="InterPro" id="IPR021416">
    <property type="entry name" value="DUF3048_N"/>
</dbReference>
<feature type="domain" description="DUF3048" evidence="3">
    <location>
        <begin position="77"/>
        <end position="209"/>
    </location>
</feature>
<evidence type="ECO:0000313" key="6">
    <source>
        <dbReference type="Proteomes" id="UP000198741"/>
    </source>
</evidence>
<accession>A0A1H0QV16</accession>
<dbReference type="PROSITE" id="PS51257">
    <property type="entry name" value="PROKAR_LIPOPROTEIN"/>
    <property type="match status" value="1"/>
</dbReference>
<organism evidence="5 6">
    <name type="scientific">Nakamurella panacisegetis</name>
    <dbReference type="NCBI Taxonomy" id="1090615"/>
    <lineage>
        <taxon>Bacteria</taxon>
        <taxon>Bacillati</taxon>
        <taxon>Actinomycetota</taxon>
        <taxon>Actinomycetes</taxon>
        <taxon>Nakamurellales</taxon>
        <taxon>Nakamurellaceae</taxon>
        <taxon>Nakamurella</taxon>
    </lineage>
</organism>
<proteinExistence type="predicted"/>
<evidence type="ECO:0008006" key="7">
    <source>
        <dbReference type="Google" id="ProtNLM"/>
    </source>
</evidence>
<dbReference type="Pfam" id="PF11258">
    <property type="entry name" value="DUF3048"/>
    <property type="match status" value="1"/>
</dbReference>
<feature type="chain" id="PRO_5039663628" description="DUF3048 domain-containing protein" evidence="2">
    <location>
        <begin position="20"/>
        <end position="360"/>
    </location>
</feature>
<gene>
    <name evidence="5" type="ORF">SAMN04515671_3263</name>
</gene>
<dbReference type="RefSeq" id="WP_090477551.1">
    <property type="nucleotide sequence ID" value="NZ_LT629710.1"/>
</dbReference>
<dbReference type="AlphaFoldDB" id="A0A1H0QV16"/>
<feature type="signal peptide" evidence="2">
    <location>
        <begin position="1"/>
        <end position="19"/>
    </location>
</feature>
<evidence type="ECO:0000256" key="2">
    <source>
        <dbReference type="SAM" id="SignalP"/>
    </source>
</evidence>
<evidence type="ECO:0000313" key="5">
    <source>
        <dbReference type="EMBL" id="SDP20985.1"/>
    </source>
</evidence>
<keyword evidence="6" id="KW-1185">Reference proteome</keyword>
<evidence type="ECO:0000259" key="4">
    <source>
        <dbReference type="Pfam" id="PF17479"/>
    </source>
</evidence>
<evidence type="ECO:0000259" key="3">
    <source>
        <dbReference type="Pfam" id="PF11258"/>
    </source>
</evidence>
<dbReference type="Pfam" id="PF17479">
    <property type="entry name" value="DUF3048_C"/>
    <property type="match status" value="1"/>
</dbReference>
<sequence>MRSARVLAAVAIPVLILSACSSKKSPAPSTTAVVSSAPVSSPAVSSSPPVSSAPAPSKTTTAKTTAPAVKPGATDPLTGLAPSKNPVLAVKIDNTYFEVAQFGVSDADIVFVEQVEGGLTRLIAVFHTTLPTEVGPVRSVRSTDAQLLPVFGRPGLVFSGGAGGPLADLAKTAVVDTSALGGDYFRSSVATGTYNLHADLTKIAKDATGLGAVQPIGLTFVKSSAAVSAGAKVKSISVVMEAGLTDFSWTGGRFVRMRNDAPVSDYQGKVEAADNVLVMHVTDTPDGTVDTNGQPSYLTQTVGSGKVTLYRDGHAVAGTWKRATATGRFTFQDAKGHALPFKPGKTWVMLAPQTAVVTTT</sequence>
<reference evidence="5 6" key="1">
    <citation type="submission" date="2016-10" db="EMBL/GenBank/DDBJ databases">
        <authorList>
            <person name="de Groot N.N."/>
        </authorList>
    </citation>
    <scope>NUCLEOTIDE SEQUENCE [LARGE SCALE GENOMIC DNA]</scope>
    <source>
        <strain evidence="6">P4-7,KCTC 19426,CECT 7604</strain>
    </source>
</reference>